<dbReference type="PANTHER" id="PTHR10954:SF18">
    <property type="entry name" value="RIBONUCLEASE HII"/>
    <property type="match status" value="1"/>
</dbReference>
<evidence type="ECO:0000256" key="10">
    <source>
        <dbReference type="ARBA" id="ARBA00022723"/>
    </source>
</evidence>
<evidence type="ECO:0000256" key="2">
    <source>
        <dbReference type="ARBA" id="ARBA00001946"/>
    </source>
</evidence>
<keyword evidence="8 14" id="KW-0963">Cytoplasm</keyword>
<feature type="domain" description="RNase H type-2" evidence="17">
    <location>
        <begin position="18"/>
        <end position="202"/>
    </location>
</feature>
<dbReference type="HAMAP" id="MF_00052_B">
    <property type="entry name" value="RNase_HII_B"/>
    <property type="match status" value="1"/>
</dbReference>
<comment type="caution">
    <text evidence="18">The sequence shown here is derived from an EMBL/GenBank/DDBJ whole genome shotgun (WGS) entry which is preliminary data.</text>
</comment>
<accession>A0A8J6P261</accession>
<dbReference type="GO" id="GO:0030145">
    <property type="term" value="F:manganese ion binding"/>
    <property type="evidence" value="ECO:0007669"/>
    <property type="project" value="UniProtKB-UniRule"/>
</dbReference>
<evidence type="ECO:0000256" key="1">
    <source>
        <dbReference type="ARBA" id="ARBA00000077"/>
    </source>
</evidence>
<dbReference type="FunFam" id="3.30.420.10:FF:000006">
    <property type="entry name" value="Ribonuclease HII"/>
    <property type="match status" value="1"/>
</dbReference>
<keyword evidence="11 14" id="KW-0255">Endonuclease</keyword>
<evidence type="ECO:0000259" key="17">
    <source>
        <dbReference type="PROSITE" id="PS51975"/>
    </source>
</evidence>
<dbReference type="EC" id="3.1.26.4" evidence="6 14"/>
<dbReference type="GO" id="GO:0003723">
    <property type="term" value="F:RNA binding"/>
    <property type="evidence" value="ECO:0007669"/>
    <property type="project" value="UniProtKB-UniRule"/>
</dbReference>
<evidence type="ECO:0000256" key="9">
    <source>
        <dbReference type="ARBA" id="ARBA00022722"/>
    </source>
</evidence>
<dbReference type="NCBIfam" id="NF000595">
    <property type="entry name" value="PRK00015.1-3"/>
    <property type="match status" value="1"/>
</dbReference>
<proteinExistence type="inferred from homology"/>
<dbReference type="InterPro" id="IPR012337">
    <property type="entry name" value="RNaseH-like_sf"/>
</dbReference>
<comment type="catalytic activity">
    <reaction evidence="1 14 15 16">
        <text>Endonucleolytic cleavage to 5'-phosphomonoester.</text>
        <dbReference type="EC" id="3.1.26.4"/>
    </reaction>
</comment>
<evidence type="ECO:0000256" key="3">
    <source>
        <dbReference type="ARBA" id="ARBA00004065"/>
    </source>
</evidence>
<comment type="subcellular location">
    <subcellularLocation>
        <location evidence="4 14">Cytoplasm</location>
    </subcellularLocation>
</comment>
<dbReference type="GO" id="GO:0004523">
    <property type="term" value="F:RNA-DNA hybrid ribonuclease activity"/>
    <property type="evidence" value="ECO:0007669"/>
    <property type="project" value="UniProtKB-UniRule"/>
</dbReference>
<dbReference type="NCBIfam" id="NF000594">
    <property type="entry name" value="PRK00015.1-1"/>
    <property type="match status" value="1"/>
</dbReference>
<name>A0A8J6P261_9BACT</name>
<evidence type="ECO:0000256" key="14">
    <source>
        <dbReference type="HAMAP-Rule" id="MF_00052"/>
    </source>
</evidence>
<reference evidence="18 19" key="1">
    <citation type="submission" date="2020-08" db="EMBL/GenBank/DDBJ databases">
        <title>Bridging the membrane lipid divide: bacteria of the FCB group superphylum have the potential to synthesize archaeal ether lipids.</title>
        <authorList>
            <person name="Villanueva L."/>
            <person name="Von Meijenfeldt F.A.B."/>
            <person name="Westbye A.B."/>
            <person name="Yadav S."/>
            <person name="Hopmans E.C."/>
            <person name="Dutilh B.E."/>
            <person name="Sinninghe Damste J.S."/>
        </authorList>
    </citation>
    <scope>NUCLEOTIDE SEQUENCE [LARGE SCALE GENOMIC DNA]</scope>
    <source>
        <strain evidence="18">NIOZ-UU17</strain>
    </source>
</reference>
<dbReference type="Proteomes" id="UP000605201">
    <property type="component" value="Unassembled WGS sequence"/>
</dbReference>
<comment type="similarity">
    <text evidence="5 14 16">Belongs to the RNase HII family.</text>
</comment>
<dbReference type="InterPro" id="IPR022898">
    <property type="entry name" value="RNase_HII"/>
</dbReference>
<keyword evidence="9 14" id="KW-0540">Nuclease</keyword>
<protein>
    <recommendedName>
        <fullName evidence="7 14">Ribonuclease HII</fullName>
        <shortName evidence="14">RNase HII</shortName>
        <ecNumber evidence="6 14">3.1.26.4</ecNumber>
    </recommendedName>
</protein>
<dbReference type="CDD" id="cd07182">
    <property type="entry name" value="RNase_HII_bacteria_HII_like"/>
    <property type="match status" value="1"/>
</dbReference>
<sequence>MKPDLWFFEKKASKKGFSQIAGIDEAGRGPLAGPVVSAAVILPDSLPPLGIADSKILTPKKRDYLFDKIFEHAVAVGTGIVGPLEIDRINILEAARLSMVFAVKDLNAPPDYLLIDGTFRIASDLPQEPIRKGDSLSISIAAASIVAKVTRDRMMVKYHQEYPQFGFSKHKGYPTKAHKAAIREYGCCPIHRRSFKGVKEYL</sequence>
<comment type="cofactor">
    <cofactor evidence="2">
        <name>Mg(2+)</name>
        <dbReference type="ChEBI" id="CHEBI:18420"/>
    </cofactor>
</comment>
<dbReference type="Pfam" id="PF01351">
    <property type="entry name" value="RNase_HII"/>
    <property type="match status" value="1"/>
</dbReference>
<evidence type="ECO:0000256" key="13">
    <source>
        <dbReference type="ARBA" id="ARBA00023211"/>
    </source>
</evidence>
<organism evidence="18 19">
    <name type="scientific">Candidatus Desulfatibia vada</name>
    <dbReference type="NCBI Taxonomy" id="2841696"/>
    <lineage>
        <taxon>Bacteria</taxon>
        <taxon>Pseudomonadati</taxon>
        <taxon>Thermodesulfobacteriota</taxon>
        <taxon>Desulfobacteria</taxon>
        <taxon>Desulfobacterales</taxon>
        <taxon>Desulfobacterales incertae sedis</taxon>
        <taxon>Candidatus Desulfatibia</taxon>
    </lineage>
</organism>
<dbReference type="InterPro" id="IPR001352">
    <property type="entry name" value="RNase_HII/HIII"/>
</dbReference>
<evidence type="ECO:0000256" key="11">
    <source>
        <dbReference type="ARBA" id="ARBA00022759"/>
    </source>
</evidence>
<gene>
    <name evidence="14" type="primary">rnhB</name>
    <name evidence="18" type="ORF">H8D96_06410</name>
</gene>
<keyword evidence="13 14" id="KW-0464">Manganese</keyword>
<dbReference type="InterPro" id="IPR036397">
    <property type="entry name" value="RNaseH_sf"/>
</dbReference>
<dbReference type="SUPFAM" id="SSF53098">
    <property type="entry name" value="Ribonuclease H-like"/>
    <property type="match status" value="1"/>
</dbReference>
<evidence type="ECO:0000256" key="8">
    <source>
        <dbReference type="ARBA" id="ARBA00022490"/>
    </source>
</evidence>
<feature type="binding site" evidence="14 15">
    <location>
        <position position="25"/>
    </location>
    <ligand>
        <name>a divalent metal cation</name>
        <dbReference type="ChEBI" id="CHEBI:60240"/>
    </ligand>
</feature>
<evidence type="ECO:0000256" key="6">
    <source>
        <dbReference type="ARBA" id="ARBA00012180"/>
    </source>
</evidence>
<comment type="function">
    <text evidence="3 14 16">Endonuclease that specifically degrades the RNA of RNA-DNA hybrids.</text>
</comment>
<keyword evidence="10 14" id="KW-0479">Metal-binding</keyword>
<evidence type="ECO:0000256" key="12">
    <source>
        <dbReference type="ARBA" id="ARBA00022801"/>
    </source>
</evidence>
<dbReference type="EMBL" id="JACNIG010000153">
    <property type="protein sequence ID" value="MBC8431535.1"/>
    <property type="molecule type" value="Genomic_DNA"/>
</dbReference>
<feature type="binding site" evidence="14 15">
    <location>
        <position position="24"/>
    </location>
    <ligand>
        <name>a divalent metal cation</name>
        <dbReference type="ChEBI" id="CHEBI:60240"/>
    </ligand>
</feature>
<evidence type="ECO:0000313" key="19">
    <source>
        <dbReference type="Proteomes" id="UP000605201"/>
    </source>
</evidence>
<dbReference type="PANTHER" id="PTHR10954">
    <property type="entry name" value="RIBONUCLEASE H2 SUBUNIT A"/>
    <property type="match status" value="1"/>
</dbReference>
<comment type="cofactor">
    <cofactor evidence="14 15">
        <name>Mn(2+)</name>
        <dbReference type="ChEBI" id="CHEBI:29035"/>
    </cofactor>
    <cofactor evidence="14 15">
        <name>Mg(2+)</name>
        <dbReference type="ChEBI" id="CHEBI:18420"/>
    </cofactor>
    <text evidence="14 15">Manganese or magnesium. Binds 1 divalent metal ion per monomer in the absence of substrate. May bind a second metal ion after substrate binding.</text>
</comment>
<evidence type="ECO:0000256" key="4">
    <source>
        <dbReference type="ARBA" id="ARBA00004496"/>
    </source>
</evidence>
<dbReference type="GO" id="GO:0006298">
    <property type="term" value="P:mismatch repair"/>
    <property type="evidence" value="ECO:0007669"/>
    <property type="project" value="TreeGrafter"/>
</dbReference>
<dbReference type="GO" id="GO:0043137">
    <property type="term" value="P:DNA replication, removal of RNA primer"/>
    <property type="evidence" value="ECO:0007669"/>
    <property type="project" value="TreeGrafter"/>
</dbReference>
<dbReference type="GO" id="GO:0005737">
    <property type="term" value="C:cytoplasm"/>
    <property type="evidence" value="ECO:0007669"/>
    <property type="project" value="UniProtKB-SubCell"/>
</dbReference>
<dbReference type="PROSITE" id="PS51975">
    <property type="entry name" value="RNASE_H_2"/>
    <property type="match status" value="1"/>
</dbReference>
<evidence type="ECO:0000256" key="5">
    <source>
        <dbReference type="ARBA" id="ARBA00007383"/>
    </source>
</evidence>
<dbReference type="Gene3D" id="3.30.420.10">
    <property type="entry name" value="Ribonuclease H-like superfamily/Ribonuclease H"/>
    <property type="match status" value="1"/>
</dbReference>
<dbReference type="AlphaFoldDB" id="A0A8J6P261"/>
<evidence type="ECO:0000256" key="15">
    <source>
        <dbReference type="PROSITE-ProRule" id="PRU01319"/>
    </source>
</evidence>
<keyword evidence="12 14" id="KW-0378">Hydrolase</keyword>
<evidence type="ECO:0000256" key="7">
    <source>
        <dbReference type="ARBA" id="ARBA00019179"/>
    </source>
</evidence>
<evidence type="ECO:0000313" key="18">
    <source>
        <dbReference type="EMBL" id="MBC8431535.1"/>
    </source>
</evidence>
<evidence type="ECO:0000256" key="16">
    <source>
        <dbReference type="RuleBase" id="RU003515"/>
    </source>
</evidence>
<dbReference type="GO" id="GO:0032299">
    <property type="term" value="C:ribonuclease H2 complex"/>
    <property type="evidence" value="ECO:0007669"/>
    <property type="project" value="TreeGrafter"/>
</dbReference>
<dbReference type="InterPro" id="IPR024567">
    <property type="entry name" value="RNase_HII/HIII_dom"/>
</dbReference>
<feature type="binding site" evidence="14 15">
    <location>
        <position position="116"/>
    </location>
    <ligand>
        <name>a divalent metal cation</name>
        <dbReference type="ChEBI" id="CHEBI:60240"/>
    </ligand>
</feature>